<comment type="caution">
    <text evidence="2">The sequence shown here is derived from an EMBL/GenBank/DDBJ whole genome shotgun (WGS) entry which is preliminary data.</text>
</comment>
<keyword evidence="1" id="KW-0812">Transmembrane</keyword>
<dbReference type="Pfam" id="PF06912">
    <property type="entry name" value="DUF1275"/>
    <property type="match status" value="1"/>
</dbReference>
<feature type="transmembrane region" description="Helical" evidence="1">
    <location>
        <begin position="90"/>
        <end position="110"/>
    </location>
</feature>
<keyword evidence="1" id="KW-0472">Membrane</keyword>
<evidence type="ECO:0008006" key="4">
    <source>
        <dbReference type="Google" id="ProtNLM"/>
    </source>
</evidence>
<dbReference type="PANTHER" id="PTHR37314">
    <property type="entry name" value="SLR0142 PROTEIN"/>
    <property type="match status" value="1"/>
</dbReference>
<dbReference type="Proteomes" id="UP001500037">
    <property type="component" value="Unassembled WGS sequence"/>
</dbReference>
<dbReference type="PANTHER" id="PTHR37314:SF4">
    <property type="entry name" value="UPF0700 TRANSMEMBRANE PROTEIN YOAK"/>
    <property type="match status" value="1"/>
</dbReference>
<evidence type="ECO:0000256" key="1">
    <source>
        <dbReference type="SAM" id="Phobius"/>
    </source>
</evidence>
<keyword evidence="3" id="KW-1185">Reference proteome</keyword>
<accession>A0ABN1WDE5</accession>
<reference evidence="2 3" key="1">
    <citation type="journal article" date="2019" name="Int. J. Syst. Evol. Microbiol.">
        <title>The Global Catalogue of Microorganisms (GCM) 10K type strain sequencing project: providing services to taxonomists for standard genome sequencing and annotation.</title>
        <authorList>
            <consortium name="The Broad Institute Genomics Platform"/>
            <consortium name="The Broad Institute Genome Sequencing Center for Infectious Disease"/>
            <person name="Wu L."/>
            <person name="Ma J."/>
        </authorList>
    </citation>
    <scope>NUCLEOTIDE SEQUENCE [LARGE SCALE GENOMIC DNA]</scope>
    <source>
        <strain evidence="2 3">JCM 13004</strain>
    </source>
</reference>
<dbReference type="EMBL" id="BAAALF010000064">
    <property type="protein sequence ID" value="GAA1243605.1"/>
    <property type="molecule type" value="Genomic_DNA"/>
</dbReference>
<dbReference type="RefSeq" id="WP_344442923.1">
    <property type="nucleotide sequence ID" value="NZ_BAAALF010000064.1"/>
</dbReference>
<proteinExistence type="predicted"/>
<feature type="transmembrane region" description="Helical" evidence="1">
    <location>
        <begin position="12"/>
        <end position="38"/>
    </location>
</feature>
<sequence length="236" mass="23911">MAARVEIRITAVLALLTVTSGVIDAVSFLALGHAFAALATGNLLLLAFGLTGSAGLSIARPALALVSFVLGAAGAHLVITRRRAHGQHWFALGLLAESALLATAGGYAVATGGSGLPPSRDSGVVFALVSLAMGWRSRFILAARIPEMPTTLVQTTLIKLVVDLFTPHAPSSTTSLTRVQRLSTVLGMFAGGLLGAAALPGGPGAVLLAVAGCVAAVGLVYSRAPRLRPPLPEPSR</sequence>
<keyword evidence="1" id="KW-1133">Transmembrane helix</keyword>
<feature type="transmembrane region" description="Helical" evidence="1">
    <location>
        <begin position="205"/>
        <end position="222"/>
    </location>
</feature>
<evidence type="ECO:0000313" key="2">
    <source>
        <dbReference type="EMBL" id="GAA1243605.1"/>
    </source>
</evidence>
<organism evidence="2 3">
    <name type="scientific">Kitasatospora nipponensis</name>
    <dbReference type="NCBI Taxonomy" id="258049"/>
    <lineage>
        <taxon>Bacteria</taxon>
        <taxon>Bacillati</taxon>
        <taxon>Actinomycetota</taxon>
        <taxon>Actinomycetes</taxon>
        <taxon>Kitasatosporales</taxon>
        <taxon>Streptomycetaceae</taxon>
        <taxon>Kitasatospora</taxon>
    </lineage>
</organism>
<name>A0ABN1WDE5_9ACTN</name>
<dbReference type="InterPro" id="IPR010699">
    <property type="entry name" value="DUF1275"/>
</dbReference>
<gene>
    <name evidence="2" type="ORF">GCM10009665_38050</name>
</gene>
<feature type="transmembrane region" description="Helical" evidence="1">
    <location>
        <begin position="58"/>
        <end position="78"/>
    </location>
</feature>
<evidence type="ECO:0000313" key="3">
    <source>
        <dbReference type="Proteomes" id="UP001500037"/>
    </source>
</evidence>
<protein>
    <recommendedName>
        <fullName evidence="4">DUF1275 domain-containing protein</fullName>
    </recommendedName>
</protein>